<dbReference type="Proteomes" id="UP000308768">
    <property type="component" value="Unassembled WGS sequence"/>
</dbReference>
<accession>A0A4U0VS40</accession>
<protein>
    <submittedName>
        <fullName evidence="2">Uncharacterized protein</fullName>
    </submittedName>
</protein>
<name>A0A4U0VS40_9PEZI</name>
<dbReference type="OrthoDB" id="5413827at2759"/>
<feature type="region of interest" description="Disordered" evidence="1">
    <location>
        <begin position="1"/>
        <end position="26"/>
    </location>
</feature>
<dbReference type="EMBL" id="NAJN01002460">
    <property type="protein sequence ID" value="TKA52390.1"/>
    <property type="molecule type" value="Genomic_DNA"/>
</dbReference>
<organism evidence="2 3">
    <name type="scientific">Cryomyces minteri</name>
    <dbReference type="NCBI Taxonomy" id="331657"/>
    <lineage>
        <taxon>Eukaryota</taxon>
        <taxon>Fungi</taxon>
        <taxon>Dikarya</taxon>
        <taxon>Ascomycota</taxon>
        <taxon>Pezizomycotina</taxon>
        <taxon>Dothideomycetes</taxon>
        <taxon>Dothideomycetes incertae sedis</taxon>
        <taxon>Cryomyces</taxon>
    </lineage>
</organism>
<gene>
    <name evidence="2" type="ORF">B0A49_10107</name>
</gene>
<evidence type="ECO:0000313" key="3">
    <source>
        <dbReference type="Proteomes" id="UP000308768"/>
    </source>
</evidence>
<reference evidence="2 3" key="1">
    <citation type="submission" date="2017-03" db="EMBL/GenBank/DDBJ databases">
        <title>Genomes of endolithic fungi from Antarctica.</title>
        <authorList>
            <person name="Coleine C."/>
            <person name="Masonjones S."/>
            <person name="Stajich J.E."/>
        </authorList>
    </citation>
    <scope>NUCLEOTIDE SEQUENCE [LARGE SCALE GENOMIC DNA]</scope>
    <source>
        <strain evidence="2 3">CCFEE 5187</strain>
    </source>
</reference>
<keyword evidence="3" id="KW-1185">Reference proteome</keyword>
<evidence type="ECO:0000256" key="1">
    <source>
        <dbReference type="SAM" id="MobiDB-lite"/>
    </source>
</evidence>
<proteinExistence type="predicted"/>
<dbReference type="AlphaFoldDB" id="A0A4U0VS40"/>
<evidence type="ECO:0000313" key="2">
    <source>
        <dbReference type="EMBL" id="TKA52390.1"/>
    </source>
</evidence>
<comment type="caution">
    <text evidence="2">The sequence shown here is derived from an EMBL/GenBank/DDBJ whole genome shotgun (WGS) entry which is preliminary data.</text>
</comment>
<sequence length="240" mass="27386">MIEGAVSRGLTSGPAPSTSGEESQRCEKQKNLNFLARFPPEIRNTIYTFVFDEEPPRSLLIRGLRRQHPLTFVSTRIRMETLQLYYLTTRFEEEFDLGVGFPSEPPIEQALEHHFTATAHPPRVLYVVVLRCYNFTFWAMSAWANVFCHASMLKDKQVEISYKCTSNCYAPYVKTLMQGLEHLGRTLAAEGVSDGAVMQNRVWMLLRGDNNLARCYKILTGFDLASDYTGAIQVERLWAS</sequence>